<organism evidence="6">
    <name type="scientific">Puccinia triticina (isolate 1-1 / race 1 (BBBD))</name>
    <name type="common">Brown leaf rust fungus</name>
    <dbReference type="NCBI Taxonomy" id="630390"/>
    <lineage>
        <taxon>Eukaryota</taxon>
        <taxon>Fungi</taxon>
        <taxon>Dikarya</taxon>
        <taxon>Basidiomycota</taxon>
        <taxon>Pucciniomycotina</taxon>
        <taxon>Pucciniomycetes</taxon>
        <taxon>Pucciniales</taxon>
        <taxon>Pucciniaceae</taxon>
        <taxon>Puccinia</taxon>
    </lineage>
</organism>
<protein>
    <submittedName>
        <fullName evidence="7">CCHC-type domain-containing protein</fullName>
    </submittedName>
</protein>
<dbReference type="EMBL" id="ADAS02000010">
    <property type="protein sequence ID" value="OAV97955.1"/>
    <property type="molecule type" value="Genomic_DNA"/>
</dbReference>
<dbReference type="EnsemblFungi" id="PTTG_25891-t43_1">
    <property type="protein sequence ID" value="PTTG_25891-t43_1-p1"/>
    <property type="gene ID" value="PTTG_25891"/>
</dbReference>
<dbReference type="SMART" id="SM00343">
    <property type="entry name" value="ZnF_C2HC"/>
    <property type="match status" value="1"/>
</dbReference>
<feature type="region of interest" description="Disordered" evidence="4">
    <location>
        <begin position="453"/>
        <end position="481"/>
    </location>
</feature>
<dbReference type="AlphaFoldDB" id="A0A180GYQ6"/>
<reference evidence="6" key="1">
    <citation type="submission" date="2009-11" db="EMBL/GenBank/DDBJ databases">
        <authorList>
            <consortium name="The Broad Institute Genome Sequencing Platform"/>
            <person name="Ward D."/>
            <person name="Feldgarden M."/>
            <person name="Earl A."/>
            <person name="Young S.K."/>
            <person name="Zeng Q."/>
            <person name="Koehrsen M."/>
            <person name="Alvarado L."/>
            <person name="Berlin A."/>
            <person name="Bochicchio J."/>
            <person name="Borenstein D."/>
            <person name="Chapman S.B."/>
            <person name="Chen Z."/>
            <person name="Engels R."/>
            <person name="Freedman E."/>
            <person name="Gellesch M."/>
            <person name="Goldberg J."/>
            <person name="Griggs A."/>
            <person name="Gujja S."/>
            <person name="Heilman E."/>
            <person name="Heiman D."/>
            <person name="Hepburn T."/>
            <person name="Howarth C."/>
            <person name="Jen D."/>
            <person name="Larson L."/>
            <person name="Lewis B."/>
            <person name="Mehta T."/>
            <person name="Park D."/>
            <person name="Pearson M."/>
            <person name="Roberts A."/>
            <person name="Saif S."/>
            <person name="Shea T."/>
            <person name="Shenoy N."/>
            <person name="Sisk P."/>
            <person name="Stolte C."/>
            <person name="Sykes S."/>
            <person name="Thomson T."/>
            <person name="Walk T."/>
            <person name="White J."/>
            <person name="Yandava C."/>
            <person name="Izard J."/>
            <person name="Baranova O.V."/>
            <person name="Blanton J.M."/>
            <person name="Tanner A.C."/>
            <person name="Dewhirst F.E."/>
            <person name="Haas B."/>
            <person name="Nusbaum C."/>
            <person name="Birren B."/>
        </authorList>
    </citation>
    <scope>NUCLEOTIDE SEQUENCE [LARGE SCALE GENOMIC DNA]</scope>
    <source>
        <strain evidence="6">1-1 BBBD Race 1</strain>
    </source>
</reference>
<dbReference type="GO" id="GO:0006397">
    <property type="term" value="P:mRNA processing"/>
    <property type="evidence" value="ECO:0007669"/>
    <property type="project" value="UniProtKB-KW"/>
</dbReference>
<proteinExistence type="predicted"/>
<name>A0A180GYQ6_PUCT1</name>
<reference evidence="7 8" key="3">
    <citation type="journal article" date="2017" name="G3 (Bethesda)">
        <title>Comparative analysis highlights variable genome content of wheat rusts and divergence of the mating loci.</title>
        <authorList>
            <person name="Cuomo C.A."/>
            <person name="Bakkeren G."/>
            <person name="Khalil H.B."/>
            <person name="Panwar V."/>
            <person name="Joly D."/>
            <person name="Linning R."/>
            <person name="Sakthikumar S."/>
            <person name="Song X."/>
            <person name="Adiconis X."/>
            <person name="Fan L."/>
            <person name="Goldberg J.M."/>
            <person name="Levin J.Z."/>
            <person name="Young S."/>
            <person name="Zeng Q."/>
            <person name="Anikster Y."/>
            <person name="Bruce M."/>
            <person name="Wang M."/>
            <person name="Yin C."/>
            <person name="McCallum B."/>
            <person name="Szabo L.J."/>
            <person name="Hulbert S."/>
            <person name="Chen X."/>
            <person name="Fellers J.P."/>
        </authorList>
    </citation>
    <scope>NUCLEOTIDE SEQUENCE</scope>
    <source>
        <strain evidence="7">isolate 1-1 / race 1 (BBBD)</strain>
        <strain evidence="8">Isolate 1-1 / race 1 (BBBD)</strain>
    </source>
</reference>
<evidence type="ECO:0000313" key="8">
    <source>
        <dbReference type="Proteomes" id="UP000005240"/>
    </source>
</evidence>
<dbReference type="VEuPathDB" id="FungiDB:PTTG_25891"/>
<dbReference type="InterPro" id="IPR036875">
    <property type="entry name" value="Znf_CCHC_sf"/>
</dbReference>
<dbReference type="Proteomes" id="UP000005240">
    <property type="component" value="Unassembled WGS sequence"/>
</dbReference>
<evidence type="ECO:0000313" key="6">
    <source>
        <dbReference type="EMBL" id="OAV97955.1"/>
    </source>
</evidence>
<dbReference type="GO" id="GO:0003676">
    <property type="term" value="F:nucleic acid binding"/>
    <property type="evidence" value="ECO:0007669"/>
    <property type="project" value="InterPro"/>
</dbReference>
<evidence type="ECO:0000256" key="2">
    <source>
        <dbReference type="PROSITE-ProRule" id="PRU00047"/>
    </source>
</evidence>
<feature type="compositionally biased region" description="Low complexity" evidence="4">
    <location>
        <begin position="409"/>
        <end position="419"/>
    </location>
</feature>
<gene>
    <name evidence="6" type="ORF">PTTG_25891</name>
</gene>
<keyword evidence="2" id="KW-0479">Metal-binding</keyword>
<evidence type="ECO:0000259" key="5">
    <source>
        <dbReference type="PROSITE" id="PS50158"/>
    </source>
</evidence>
<feature type="domain" description="CCHC-type" evidence="5">
    <location>
        <begin position="439"/>
        <end position="454"/>
    </location>
</feature>
<dbReference type="Gene3D" id="4.10.60.10">
    <property type="entry name" value="Zinc finger, CCHC-type"/>
    <property type="match status" value="1"/>
</dbReference>
<dbReference type="PROSITE" id="PS50158">
    <property type="entry name" value="ZF_CCHC"/>
    <property type="match status" value="1"/>
</dbReference>
<dbReference type="GO" id="GO:0008270">
    <property type="term" value="F:zinc ion binding"/>
    <property type="evidence" value="ECO:0007669"/>
    <property type="project" value="UniProtKB-KW"/>
</dbReference>
<dbReference type="SUPFAM" id="SSF57756">
    <property type="entry name" value="Retrovirus zinc finger-like domains"/>
    <property type="match status" value="1"/>
</dbReference>
<sequence>MSNNKPPSGRFVPCPAGRPIPGLQTLDRTTPTMKSVLGPQLSSNDYFKRQLNCAPVESNASAGPSTFFGLNKGKDQAVLDDEPEETTFQPRLTGRTIGSSATNWCRTKPAPHLHDATSSQRSDHPGTSLPNVSNVQLDIAGLVNEMRLQREADEERRLAERLCRESDEARTQARWELNKDSKISTIVSAAIKDFATDDFLKPNGSNIRRWEQALGATAAKRFRNTSFYTPQVGEAIIPYHKRIAMGIIQSSVHPELSFDLLDFENSADVFDHLITKFCIVNRARQLQDWEKMKNILLSDYSSAAEALAKFDQCTCTFVKQGIELTWDTMQIFVLQGKLRDHLRPIVDAKVHFFMETHDLIAPGPIDVLCYWDGARTEHRLAKETGRGLTSTLNMTLASHDDTSVSGIDSGAASGSASGSNPKTQTPSNFSAMALDKPARCYICKKLGHMAPKCPTSRKNNPTTRQAVQRPPVTFPPCSIKL</sequence>
<evidence type="ECO:0000256" key="1">
    <source>
        <dbReference type="ARBA" id="ARBA00022664"/>
    </source>
</evidence>
<feature type="region of interest" description="Disordered" evidence="4">
    <location>
        <begin position="407"/>
        <end position="429"/>
    </location>
</feature>
<keyword evidence="8" id="KW-1185">Reference proteome</keyword>
<keyword evidence="3" id="KW-0175">Coiled coil</keyword>
<dbReference type="InterPro" id="IPR001878">
    <property type="entry name" value="Znf_CCHC"/>
</dbReference>
<evidence type="ECO:0000256" key="3">
    <source>
        <dbReference type="SAM" id="Coils"/>
    </source>
</evidence>
<feature type="coiled-coil region" evidence="3">
    <location>
        <begin position="145"/>
        <end position="172"/>
    </location>
</feature>
<feature type="region of interest" description="Disordered" evidence="4">
    <location>
        <begin position="1"/>
        <end position="27"/>
    </location>
</feature>
<feature type="region of interest" description="Disordered" evidence="4">
    <location>
        <begin position="94"/>
        <end position="132"/>
    </location>
</feature>
<keyword evidence="1" id="KW-0507">mRNA processing</keyword>
<accession>A0A180GYQ6</accession>
<feature type="compositionally biased region" description="Polar residues" evidence="4">
    <location>
        <begin position="420"/>
        <end position="429"/>
    </location>
</feature>
<feature type="compositionally biased region" description="Polar residues" evidence="4">
    <location>
        <begin position="456"/>
        <end position="466"/>
    </location>
</feature>
<reference evidence="6" key="2">
    <citation type="submission" date="2016-05" db="EMBL/GenBank/DDBJ databases">
        <title>Comparative analysis highlights variable genome content of wheat rusts and divergence of the mating loci.</title>
        <authorList>
            <person name="Cuomo C.A."/>
            <person name="Bakkeren G."/>
            <person name="Szabo L."/>
            <person name="Khalil H."/>
            <person name="Joly D."/>
            <person name="Goldberg J."/>
            <person name="Young S."/>
            <person name="Zeng Q."/>
            <person name="Fellers J."/>
        </authorList>
    </citation>
    <scope>NUCLEOTIDE SEQUENCE [LARGE SCALE GENOMIC DNA]</scope>
    <source>
        <strain evidence="6">1-1 BBBD Race 1</strain>
    </source>
</reference>
<reference evidence="7" key="4">
    <citation type="submission" date="2025-05" db="UniProtKB">
        <authorList>
            <consortium name="EnsemblFungi"/>
        </authorList>
    </citation>
    <scope>IDENTIFICATION</scope>
    <source>
        <strain evidence="7">isolate 1-1 / race 1 (BBBD)</strain>
    </source>
</reference>
<evidence type="ECO:0000256" key="4">
    <source>
        <dbReference type="SAM" id="MobiDB-lite"/>
    </source>
</evidence>
<evidence type="ECO:0000313" key="7">
    <source>
        <dbReference type="EnsemblFungi" id="PTTG_25891-t43_1-p1"/>
    </source>
</evidence>
<keyword evidence="2" id="KW-0862">Zinc</keyword>
<keyword evidence="2" id="KW-0863">Zinc-finger</keyword>
<feature type="compositionally biased region" description="Polar residues" evidence="4">
    <location>
        <begin position="94"/>
        <end position="105"/>
    </location>
</feature>